<evidence type="ECO:0008006" key="3">
    <source>
        <dbReference type="Google" id="ProtNLM"/>
    </source>
</evidence>
<dbReference type="EMBL" id="LSBA01000019">
    <property type="protein sequence ID" value="KXZ17677.1"/>
    <property type="molecule type" value="Genomic_DNA"/>
</dbReference>
<dbReference type="InterPro" id="IPR020216">
    <property type="entry name" value="Uncharacterised_YncE"/>
</dbReference>
<dbReference type="Pfam" id="PF10903">
    <property type="entry name" value="DUF2691"/>
    <property type="match status" value="1"/>
</dbReference>
<gene>
    <name evidence="1" type="ORF">AXI58_18170</name>
</gene>
<evidence type="ECO:0000313" key="2">
    <source>
        <dbReference type="Proteomes" id="UP000075430"/>
    </source>
</evidence>
<dbReference type="RefSeq" id="WP_061522183.1">
    <property type="nucleotide sequence ID" value="NZ_JARLZY010000011.1"/>
</dbReference>
<dbReference type="Proteomes" id="UP000075430">
    <property type="component" value="Unassembled WGS sequence"/>
</dbReference>
<proteinExistence type="predicted"/>
<protein>
    <recommendedName>
        <fullName evidence="3">Prophage protein</fullName>
    </recommendedName>
</protein>
<comment type="caution">
    <text evidence="1">The sequence shown here is derived from an EMBL/GenBank/DDBJ whole genome shotgun (WGS) entry which is preliminary data.</text>
</comment>
<keyword evidence="2" id="KW-1185">Reference proteome</keyword>
<dbReference type="AlphaFoldDB" id="A0A150F6X7"/>
<evidence type="ECO:0000313" key="1">
    <source>
        <dbReference type="EMBL" id="KXZ17677.1"/>
    </source>
</evidence>
<organism evidence="1 2">
    <name type="scientific">Bacillus nakamurai</name>
    <dbReference type="NCBI Taxonomy" id="1793963"/>
    <lineage>
        <taxon>Bacteria</taxon>
        <taxon>Bacillati</taxon>
        <taxon>Bacillota</taxon>
        <taxon>Bacilli</taxon>
        <taxon>Bacillales</taxon>
        <taxon>Bacillaceae</taxon>
        <taxon>Bacillus</taxon>
    </lineage>
</organism>
<accession>A0A150F6X7</accession>
<reference evidence="2" key="1">
    <citation type="submission" date="2016-02" db="EMBL/GenBank/DDBJ databases">
        <authorList>
            <person name="Dunlap C."/>
        </authorList>
    </citation>
    <scope>NUCLEOTIDE SEQUENCE [LARGE SCALE GENOMIC DNA]</scope>
    <source>
        <strain evidence="2">NRRL B-41092</strain>
    </source>
</reference>
<dbReference type="OrthoDB" id="2625810at2"/>
<sequence>MKRGITFEIPNEYGNFAAHILKPFPASAFTWFIGNGEAYITDSGQLDEDLFPENQQVIEGIELKKKLETHHYMIFADLKAFPKGRFSEIHTYEEFIKSPCELVLLIADCSYATLYCKDKHMLELLYEHAKQCGFTDVAYITDENDTRTGLFV</sequence>
<name>A0A150F6X7_9BACI</name>